<proteinExistence type="predicted"/>
<keyword evidence="2" id="KW-1185">Reference proteome</keyword>
<evidence type="ECO:0000313" key="1">
    <source>
        <dbReference type="EMBL" id="KRL58009.1"/>
    </source>
</evidence>
<name>A0A0R1RNT3_9LACO</name>
<dbReference type="AlphaFoldDB" id="A0A0R1RNT3"/>
<reference evidence="1 2" key="1">
    <citation type="journal article" date="2015" name="Genome Announc.">
        <title>Expanding the biotechnology potential of lactobacilli through comparative genomics of 213 strains and associated genera.</title>
        <authorList>
            <person name="Sun Z."/>
            <person name="Harris H.M."/>
            <person name="McCann A."/>
            <person name="Guo C."/>
            <person name="Argimon S."/>
            <person name="Zhang W."/>
            <person name="Yang X."/>
            <person name="Jeffery I.B."/>
            <person name="Cooney J.C."/>
            <person name="Kagawa T.F."/>
            <person name="Liu W."/>
            <person name="Song Y."/>
            <person name="Salvetti E."/>
            <person name="Wrobel A."/>
            <person name="Rasinkangas P."/>
            <person name="Parkhill J."/>
            <person name="Rea M.C."/>
            <person name="O'Sullivan O."/>
            <person name="Ritari J."/>
            <person name="Douillard F.P."/>
            <person name="Paul Ross R."/>
            <person name="Yang R."/>
            <person name="Briner A.E."/>
            <person name="Felis G.E."/>
            <person name="de Vos W.M."/>
            <person name="Barrangou R."/>
            <person name="Klaenhammer T.R."/>
            <person name="Caufield P.W."/>
            <person name="Cui Y."/>
            <person name="Zhang H."/>
            <person name="O'Toole P.W."/>
        </authorList>
    </citation>
    <scope>NUCLEOTIDE SEQUENCE [LARGE SCALE GENOMIC DNA]</scope>
    <source>
        <strain evidence="1 2">DSM 15707</strain>
    </source>
</reference>
<evidence type="ECO:0000313" key="2">
    <source>
        <dbReference type="Proteomes" id="UP000051697"/>
    </source>
</evidence>
<accession>A0A0R1RNT3</accession>
<sequence length="127" mass="14230">MKGSYVMKVSGTIILDEKKTTSFLVMKEKPITFPSIEELDESKTALGVILNYYLDVIGINPDLLRLEELSMVHKGDMKQNLFVFSINSKVTDVKAACAATKLLEFTDVKQLQGLFNTVEIDMAPFFS</sequence>
<dbReference type="EMBL" id="AZFE01000003">
    <property type="protein sequence ID" value="KRL58009.1"/>
    <property type="molecule type" value="Genomic_DNA"/>
</dbReference>
<dbReference type="PATRIC" id="fig|1423778.4.peg.503"/>
<organism evidence="1 2">
    <name type="scientific">Paucilactobacillus oligofermentans DSM 15707 = LMG 22743</name>
    <dbReference type="NCBI Taxonomy" id="1423778"/>
    <lineage>
        <taxon>Bacteria</taxon>
        <taxon>Bacillati</taxon>
        <taxon>Bacillota</taxon>
        <taxon>Bacilli</taxon>
        <taxon>Lactobacillales</taxon>
        <taxon>Lactobacillaceae</taxon>
        <taxon>Paucilactobacillus</taxon>
    </lineage>
</organism>
<protein>
    <submittedName>
        <fullName evidence="1">Uncharacterized protein</fullName>
    </submittedName>
</protein>
<dbReference type="RefSeq" id="WP_145980471.1">
    <property type="nucleotide sequence ID" value="NZ_LN898144.1"/>
</dbReference>
<gene>
    <name evidence="1" type="ORF">FC70_GL000483</name>
</gene>
<comment type="caution">
    <text evidence="1">The sequence shown here is derived from an EMBL/GenBank/DDBJ whole genome shotgun (WGS) entry which is preliminary data.</text>
</comment>
<dbReference type="Proteomes" id="UP000051697">
    <property type="component" value="Unassembled WGS sequence"/>
</dbReference>